<dbReference type="AlphaFoldDB" id="A0A1D6GTY1"/>
<organism evidence="1">
    <name type="scientific">Zea mays</name>
    <name type="common">Maize</name>
    <dbReference type="NCBI Taxonomy" id="4577"/>
    <lineage>
        <taxon>Eukaryota</taxon>
        <taxon>Viridiplantae</taxon>
        <taxon>Streptophyta</taxon>
        <taxon>Embryophyta</taxon>
        <taxon>Tracheophyta</taxon>
        <taxon>Spermatophyta</taxon>
        <taxon>Magnoliopsida</taxon>
        <taxon>Liliopsida</taxon>
        <taxon>Poales</taxon>
        <taxon>Poaceae</taxon>
        <taxon>PACMAD clade</taxon>
        <taxon>Panicoideae</taxon>
        <taxon>Andropogonodae</taxon>
        <taxon>Andropogoneae</taxon>
        <taxon>Tripsacinae</taxon>
        <taxon>Zea</taxon>
    </lineage>
</organism>
<proteinExistence type="predicted"/>
<gene>
    <name evidence="1" type="ORF">ZEAMMB73_Zm00001d014513</name>
</gene>
<reference evidence="1" key="1">
    <citation type="submission" date="2015-12" db="EMBL/GenBank/DDBJ databases">
        <title>Update maize B73 reference genome by single molecule sequencing technologies.</title>
        <authorList>
            <consortium name="Maize Genome Sequencing Project"/>
            <person name="Ware D."/>
        </authorList>
    </citation>
    <scope>NUCLEOTIDE SEQUENCE</scope>
    <source>
        <tissue evidence="1">Seedling</tissue>
    </source>
</reference>
<accession>A0A1D6GTY1</accession>
<dbReference type="EMBL" id="CM000781">
    <property type="protein sequence ID" value="AQK66448.1"/>
    <property type="molecule type" value="Genomic_DNA"/>
</dbReference>
<evidence type="ECO:0000313" key="1">
    <source>
        <dbReference type="EMBL" id="AQK66448.1"/>
    </source>
</evidence>
<protein>
    <submittedName>
        <fullName evidence="1">Bifunctional inhibitor/lipid-transfer protein/seed storage 2S albumin superfamily protein</fullName>
    </submittedName>
</protein>
<name>A0A1D6GTY1_MAIZE</name>
<sequence>MLQWTLPVLSHKMICTYDTINICLAVY</sequence>